<dbReference type="EMBL" id="FWFP01000005">
    <property type="protein sequence ID" value="SLN45015.1"/>
    <property type="molecule type" value="Genomic_DNA"/>
</dbReference>
<keyword evidence="3" id="KW-1185">Reference proteome</keyword>
<proteinExistence type="predicted"/>
<dbReference type="RefSeq" id="WP_085822593.1">
    <property type="nucleotide sequence ID" value="NZ_FWFP01000005.1"/>
</dbReference>
<protein>
    <recommendedName>
        <fullName evidence="4">Tat pathway signal sequence domain protein</fullName>
    </recommendedName>
</protein>
<feature type="signal peptide" evidence="1">
    <location>
        <begin position="1"/>
        <end position="21"/>
    </location>
</feature>
<evidence type="ECO:0000313" key="3">
    <source>
        <dbReference type="Proteomes" id="UP000193778"/>
    </source>
</evidence>
<evidence type="ECO:0000256" key="1">
    <source>
        <dbReference type="SAM" id="SignalP"/>
    </source>
</evidence>
<name>A0A1X6ZA82_9RHOB</name>
<evidence type="ECO:0000313" key="2">
    <source>
        <dbReference type="EMBL" id="SLN45015.1"/>
    </source>
</evidence>
<sequence>MMFRRSALAAILATAPGVALAQSTEDAPTGLQIELNTIQDVEGACRLTFVAENRTDSAIDTASFQTVVFDASGRVITFTLYNFRELPLDLPRVRQFDVRGEACGNISRVLINGLSSCVTGGSESEVCLKALNLSSRTDVELLG</sequence>
<dbReference type="Proteomes" id="UP000193778">
    <property type="component" value="Unassembled WGS sequence"/>
</dbReference>
<reference evidence="3" key="1">
    <citation type="submission" date="2017-03" db="EMBL/GenBank/DDBJ databases">
        <authorList>
            <person name="Rodrigo-Torres L."/>
            <person name="Arahal R.D."/>
            <person name="Lucena T."/>
        </authorList>
    </citation>
    <scope>NUCLEOTIDE SEQUENCE [LARGE SCALE GENOMIC DNA]</scope>
    <source>
        <strain evidence="3">CECT 8411</strain>
    </source>
</reference>
<gene>
    <name evidence="2" type="ORF">RUM8411_02086</name>
</gene>
<feature type="chain" id="PRO_5012755872" description="Tat pathway signal sequence domain protein" evidence="1">
    <location>
        <begin position="22"/>
        <end position="143"/>
    </location>
</feature>
<evidence type="ECO:0008006" key="4">
    <source>
        <dbReference type="Google" id="ProtNLM"/>
    </source>
</evidence>
<keyword evidence="1" id="KW-0732">Signal</keyword>
<accession>A0A1X6ZA82</accession>
<dbReference type="AlphaFoldDB" id="A0A1X6ZA82"/>
<dbReference type="OrthoDB" id="7707524at2"/>
<organism evidence="2 3">
    <name type="scientific">Ruegeria meonggei</name>
    <dbReference type="NCBI Taxonomy" id="1446476"/>
    <lineage>
        <taxon>Bacteria</taxon>
        <taxon>Pseudomonadati</taxon>
        <taxon>Pseudomonadota</taxon>
        <taxon>Alphaproteobacteria</taxon>
        <taxon>Rhodobacterales</taxon>
        <taxon>Roseobacteraceae</taxon>
        <taxon>Ruegeria</taxon>
    </lineage>
</organism>